<dbReference type="RefSeq" id="WP_213163100.1">
    <property type="nucleotide sequence ID" value="NZ_CP058214.1"/>
</dbReference>
<feature type="compositionally biased region" description="Basic and acidic residues" evidence="1">
    <location>
        <begin position="1407"/>
        <end position="1424"/>
    </location>
</feature>
<dbReference type="KEGG" id="kmn:HW532_03555"/>
<dbReference type="PANTHER" id="PTHR30441">
    <property type="entry name" value="DUF748 DOMAIN-CONTAINING PROTEIN"/>
    <property type="match status" value="1"/>
</dbReference>
<sequence length="1424" mass="149405">MKSPLLLVGIVLILVLTAGVVGPFVVDWNRYRADFERVGERIAGRPVEVAGDISVRLVPLPRIRLNDVRVVDDTGTENFLSVDHVDMQLALPPLLRGVVRVTRMELDGPELMVNRSADGRWSWAIRPGGAGGLPVDPDDIAVDDLVIRDGAVALRDERRGGSAELDAVEANISATSLAGPFRMHGSARYGGEPIDISLSVGRWRADASLGIGLRVVPAEAASFVYAFDGELGGPGAAGLSGVLKVERGGLDEKPGAPGTAAGALLRANVAALEDRLRLDDVEINLPDDANVGNLITGRAEIRLGKTIGLDARLEASRLSLDTLLAGTASVPGPDGLLAMLDGFLSGIPRGMELSVSLKTALLGLGPETIESFRLSAQVDSDRLAVKELSGIAPGRARTTVTGLYLSHLTPPQLAGDVVVEALNGSTFASWAIPALKPLIERGPARARLGLKGQFDVAPGRMRLTDGLFSLDESSGKVSVNYSAGERASWSVKLDADTLDLDRYVPPSAVGDGEAAPDAEEARWAALSALMPDIDAQWLETTDLALDIGVGRLIYRGVEADDVTVDVALDDGNADIRVLEFGRIGDARLKVAGLVRSLAGQPDGRLTATLTAEDPLPFLRLAGLVDTARPSAAPQWARALGPLDLTASADTRPQAAGEAVAATVRIEGKAGQTALAGRGSFDGAVDAWREAEIVADLKASSERGGALLSMLGLAGGGMGGADGPGEMRLEAAGALSDALDLRASAELAGIAARVDATARDREGTLGYEGTWTLSSDTPGRFYRLLGMAPAGVDRRLALKGRISGEGLAVAIDGAEGTVAGGAAEFSGTVDLASVPARIGGELHLDRLSLPWLLATALTEPGRAAGEVPRPETLWSAGSFALSRLGVLDGGVAVTARRLDIAGPLALLDASLSARFGENRFALEDVEGAFDGEPVRFDLSAEARGGSGLAVSGKLDARGLPLGALTRMASGGRAVDGALGLTLAFEGHGRSPAGLVAGLSGEGRYRLREGMLAGISPASFSAAIKDAATPGELDALIRRLLQDGTMRFAGGAGDVQVENGLMRFDPVQVTGDGASGEVESFFDLGEARADMSWRLGLDEYPGVPPLELVLSGRPRALERSYDTTSLRSYLVVRVLQEGMDRLEELQREQERILNGVPQTDASGAGRPSAEDEAARQAEEAARQRAEEEARRQAEEAARQRAEEEARRQAEEAARQRAEDEARRQAKEAARQRAEEEARRQAEETARRKAEEEARRQAEDAARREAEEARQDSPRSVIVPGIDSSEAVEKMPLAAPDGGSGGTVPRSQPQSRPAPQPQAAPASEPRSDPIRKLIEEAAPAVPLDTLEEGRAGGSPSQGGASSASRDDIGMEPINLLNRLLPPNDLGLPPGTTLPTDRTAPAPQGISPVEPTERDWSQEPDRLEGSRR</sequence>
<accession>A0A7S8C1X5</accession>
<feature type="compositionally biased region" description="Basic and acidic residues" evidence="1">
    <location>
        <begin position="1322"/>
        <end position="1332"/>
    </location>
</feature>
<feature type="domain" description="AsmA" evidence="2">
    <location>
        <begin position="9"/>
        <end position="123"/>
    </location>
</feature>
<dbReference type="GO" id="GO:0090313">
    <property type="term" value="P:regulation of protein targeting to membrane"/>
    <property type="evidence" value="ECO:0007669"/>
    <property type="project" value="TreeGrafter"/>
</dbReference>
<dbReference type="InterPro" id="IPR052894">
    <property type="entry name" value="AsmA-related"/>
</dbReference>
<protein>
    <submittedName>
        <fullName evidence="3">AsmA family protein</fullName>
    </submittedName>
</protein>
<evidence type="ECO:0000259" key="2">
    <source>
        <dbReference type="Pfam" id="PF05170"/>
    </source>
</evidence>
<dbReference type="Proteomes" id="UP000593594">
    <property type="component" value="Chromosome"/>
</dbReference>
<evidence type="ECO:0000256" key="1">
    <source>
        <dbReference type="SAM" id="MobiDB-lite"/>
    </source>
</evidence>
<dbReference type="PANTHER" id="PTHR30441:SF4">
    <property type="entry name" value="PROTEIN ASMA"/>
    <property type="match status" value="1"/>
</dbReference>
<evidence type="ECO:0000313" key="3">
    <source>
        <dbReference type="EMBL" id="QPC41873.1"/>
    </source>
</evidence>
<reference evidence="3 4" key="1">
    <citation type="submission" date="2020-06" db="EMBL/GenBank/DDBJ databases">
        <title>Genome sequence of 2 isolates from Red Sea Mangroves.</title>
        <authorList>
            <person name="Sefrji F."/>
            <person name="Michoud G."/>
            <person name="Merlino G."/>
            <person name="Daffonchio D."/>
        </authorList>
    </citation>
    <scope>NUCLEOTIDE SEQUENCE [LARGE SCALE GENOMIC DNA]</scope>
    <source>
        <strain evidence="3 4">R1DC25</strain>
    </source>
</reference>
<feature type="region of interest" description="Disordered" evidence="1">
    <location>
        <begin position="1150"/>
        <end position="1424"/>
    </location>
</feature>
<evidence type="ECO:0000313" key="4">
    <source>
        <dbReference type="Proteomes" id="UP000593594"/>
    </source>
</evidence>
<proteinExistence type="predicted"/>
<dbReference type="EMBL" id="CP058214">
    <property type="protein sequence ID" value="QPC41873.1"/>
    <property type="molecule type" value="Genomic_DNA"/>
</dbReference>
<dbReference type="InterPro" id="IPR007844">
    <property type="entry name" value="AsmA"/>
</dbReference>
<feature type="compositionally biased region" description="Low complexity" evidence="1">
    <location>
        <begin position="1372"/>
        <end position="1395"/>
    </location>
</feature>
<dbReference type="GO" id="GO:0005886">
    <property type="term" value="C:plasma membrane"/>
    <property type="evidence" value="ECO:0007669"/>
    <property type="project" value="TreeGrafter"/>
</dbReference>
<name>A0A7S8C1X5_9HYPH</name>
<keyword evidence="4" id="KW-1185">Reference proteome</keyword>
<feature type="compositionally biased region" description="Basic and acidic residues" evidence="1">
    <location>
        <begin position="1166"/>
        <end position="1270"/>
    </location>
</feature>
<organism evidence="3 4">
    <name type="scientific">Kaustia mangrovi</name>
    <dbReference type="NCBI Taxonomy" id="2593653"/>
    <lineage>
        <taxon>Bacteria</taxon>
        <taxon>Pseudomonadati</taxon>
        <taxon>Pseudomonadota</taxon>
        <taxon>Alphaproteobacteria</taxon>
        <taxon>Hyphomicrobiales</taxon>
        <taxon>Parvibaculaceae</taxon>
        <taxon>Kaustia</taxon>
    </lineage>
</organism>
<dbReference type="Pfam" id="PF05170">
    <property type="entry name" value="AsmA"/>
    <property type="match status" value="1"/>
</dbReference>
<gene>
    <name evidence="3" type="ORF">HW532_03555</name>
</gene>